<evidence type="ECO:0000256" key="8">
    <source>
        <dbReference type="ARBA" id="ARBA00023008"/>
    </source>
</evidence>
<dbReference type="GO" id="GO:0046872">
    <property type="term" value="F:metal ion binding"/>
    <property type="evidence" value="ECO:0007669"/>
    <property type="project" value="UniProtKB-KW"/>
</dbReference>
<comment type="catalytic activity">
    <reaction evidence="14">
        <text>[(1-&gt;4)-beta-D-glucosyl]n+m + reduced acceptor + O2 = 4-dehydro-beta-D-glucosyl-[(1-&gt;4)-beta-D-glucosyl]n-1 + [(1-&gt;4)-beta-D-glucosyl]m + acceptor + H2O.</text>
        <dbReference type="EC" id="1.14.99.56"/>
    </reaction>
</comment>
<keyword evidence="3" id="KW-0964">Secreted</keyword>
<organism evidence="19 20">
    <name type="scientific">Lomentospora prolificans</name>
    <dbReference type="NCBI Taxonomy" id="41688"/>
    <lineage>
        <taxon>Eukaryota</taxon>
        <taxon>Fungi</taxon>
        <taxon>Dikarya</taxon>
        <taxon>Ascomycota</taxon>
        <taxon>Pezizomycotina</taxon>
        <taxon>Sordariomycetes</taxon>
        <taxon>Hypocreomycetidae</taxon>
        <taxon>Microascales</taxon>
        <taxon>Microascaceae</taxon>
        <taxon>Lomentospora</taxon>
    </lineage>
</organism>
<dbReference type="InParanoid" id="A0A2N3NFX3"/>
<evidence type="ECO:0000256" key="17">
    <source>
        <dbReference type="SAM" id="SignalP"/>
    </source>
</evidence>
<feature type="signal peptide" evidence="17">
    <location>
        <begin position="1"/>
        <end position="21"/>
    </location>
</feature>
<dbReference type="STRING" id="41688.A0A2N3NFX3"/>
<feature type="domain" description="Auxiliary Activity family 9 catalytic" evidence="18">
    <location>
        <begin position="22"/>
        <end position="232"/>
    </location>
</feature>
<dbReference type="PANTHER" id="PTHR33353:SF36">
    <property type="entry name" value="ENDO-BETA-1,4-GLUCANASE D"/>
    <property type="match status" value="1"/>
</dbReference>
<comment type="subcellular location">
    <subcellularLocation>
        <location evidence="2">Secreted</location>
    </subcellularLocation>
</comment>
<keyword evidence="9" id="KW-0503">Monooxygenase</keyword>
<dbReference type="InterPro" id="IPR005103">
    <property type="entry name" value="AA9_LPMO"/>
</dbReference>
<protein>
    <recommendedName>
        <fullName evidence="15">lytic cellulose monooxygenase (C4-dehydrogenating)</fullName>
        <ecNumber evidence="15">1.14.99.56</ecNumber>
    </recommendedName>
</protein>
<dbReference type="EC" id="1.14.99.56" evidence="15"/>
<dbReference type="OrthoDB" id="4849160at2759"/>
<evidence type="ECO:0000256" key="4">
    <source>
        <dbReference type="ARBA" id="ARBA00022723"/>
    </source>
</evidence>
<dbReference type="Gene3D" id="2.70.50.70">
    <property type="match status" value="1"/>
</dbReference>
<keyword evidence="11" id="KW-0119">Carbohydrate metabolism</keyword>
<feature type="region of interest" description="Disordered" evidence="16">
    <location>
        <begin position="245"/>
        <end position="340"/>
    </location>
</feature>
<dbReference type="GO" id="GO:0004497">
    <property type="term" value="F:monooxygenase activity"/>
    <property type="evidence" value="ECO:0007669"/>
    <property type="project" value="UniProtKB-KW"/>
</dbReference>
<evidence type="ECO:0000256" key="5">
    <source>
        <dbReference type="ARBA" id="ARBA00022729"/>
    </source>
</evidence>
<evidence type="ECO:0000256" key="6">
    <source>
        <dbReference type="ARBA" id="ARBA00023001"/>
    </source>
</evidence>
<evidence type="ECO:0000256" key="10">
    <source>
        <dbReference type="ARBA" id="ARBA00023157"/>
    </source>
</evidence>
<dbReference type="Pfam" id="PF03443">
    <property type="entry name" value="AA9"/>
    <property type="match status" value="1"/>
</dbReference>
<dbReference type="CDD" id="cd21175">
    <property type="entry name" value="LPMO_AA9"/>
    <property type="match status" value="1"/>
</dbReference>
<dbReference type="Proteomes" id="UP000233524">
    <property type="component" value="Unassembled WGS sequence"/>
</dbReference>
<evidence type="ECO:0000256" key="7">
    <source>
        <dbReference type="ARBA" id="ARBA00023002"/>
    </source>
</evidence>
<comment type="cofactor">
    <cofactor evidence="1">
        <name>Cu(2+)</name>
        <dbReference type="ChEBI" id="CHEBI:29036"/>
    </cofactor>
</comment>
<evidence type="ECO:0000256" key="13">
    <source>
        <dbReference type="ARBA" id="ARBA00044502"/>
    </source>
</evidence>
<dbReference type="GO" id="GO:0005576">
    <property type="term" value="C:extracellular region"/>
    <property type="evidence" value="ECO:0007669"/>
    <property type="project" value="UniProtKB-SubCell"/>
</dbReference>
<feature type="chain" id="PRO_5014723285" description="lytic cellulose monooxygenase (C4-dehydrogenating)" evidence="17">
    <location>
        <begin position="22"/>
        <end position="340"/>
    </location>
</feature>
<feature type="compositionally biased region" description="Low complexity" evidence="16">
    <location>
        <begin position="262"/>
        <end position="299"/>
    </location>
</feature>
<evidence type="ECO:0000256" key="16">
    <source>
        <dbReference type="SAM" id="MobiDB-lite"/>
    </source>
</evidence>
<keyword evidence="10" id="KW-1015">Disulfide bond</keyword>
<evidence type="ECO:0000256" key="11">
    <source>
        <dbReference type="ARBA" id="ARBA00023277"/>
    </source>
</evidence>
<dbReference type="GO" id="GO:0030245">
    <property type="term" value="P:cellulose catabolic process"/>
    <property type="evidence" value="ECO:0007669"/>
    <property type="project" value="UniProtKB-KW"/>
</dbReference>
<keyword evidence="5 17" id="KW-0732">Signal</keyword>
<keyword evidence="7" id="KW-0560">Oxidoreductase</keyword>
<evidence type="ECO:0000256" key="3">
    <source>
        <dbReference type="ARBA" id="ARBA00022525"/>
    </source>
</evidence>
<comment type="caution">
    <text evidence="19">The sequence shown here is derived from an EMBL/GenBank/DDBJ whole genome shotgun (WGS) entry which is preliminary data.</text>
</comment>
<dbReference type="InterPro" id="IPR049892">
    <property type="entry name" value="AA9"/>
</dbReference>
<evidence type="ECO:0000256" key="15">
    <source>
        <dbReference type="ARBA" id="ARBA00047174"/>
    </source>
</evidence>
<name>A0A2N3NFX3_9PEZI</name>
<proteinExistence type="inferred from homology"/>
<keyword evidence="6" id="KW-0136">Cellulose degradation</keyword>
<dbReference type="AlphaFoldDB" id="A0A2N3NFX3"/>
<accession>A0A2N3NFX3</accession>
<reference evidence="19 20" key="1">
    <citation type="journal article" date="2017" name="G3 (Bethesda)">
        <title>First Draft Genome Sequence of the Pathogenic Fungus Lomentospora prolificans (Formerly Scedosporium prolificans).</title>
        <authorList>
            <person name="Luo R."/>
            <person name="Zimin A."/>
            <person name="Workman R."/>
            <person name="Fan Y."/>
            <person name="Pertea G."/>
            <person name="Grossman N."/>
            <person name="Wear M.P."/>
            <person name="Jia B."/>
            <person name="Miller H."/>
            <person name="Casadevall A."/>
            <person name="Timp W."/>
            <person name="Zhang S.X."/>
            <person name="Salzberg S.L."/>
        </authorList>
    </citation>
    <scope>NUCLEOTIDE SEQUENCE [LARGE SCALE GENOMIC DNA]</scope>
    <source>
        <strain evidence="19 20">JHH-5317</strain>
    </source>
</reference>
<dbReference type="VEuPathDB" id="FungiDB:jhhlp_003087"/>
<evidence type="ECO:0000256" key="1">
    <source>
        <dbReference type="ARBA" id="ARBA00001973"/>
    </source>
</evidence>
<sequence>MPSLSITAAAAALFGAATVAAHGHVTHVITSDGVEHQGWDPTSGMGYGNNFPDVVGWTTTVQDNGFISKESHGNFEMACHRGATPAALSVTVQAGDVVTLAWDTWPVSHHGPVLDYLAACGSAGCASADKTELSWFKISEVGNVTPGTGDNGVWGADLLINNGVKWQVQIPDFIAPGEYVLRHEIIALHSLGEPQHYPQCINLVIEGNGSTTPEGVLANALYTDYEDFNIYQPFNSYPIPGPAMIEGASPILDQGSGTPAPGNNSGEDGSGSDNGSAPTEPAPSATATPTTPAPGNNAEEGSGDEETVIPTVPEEPAETSAPATPTRRPCSRRRRRRSQY</sequence>
<keyword evidence="12" id="KW-0624">Polysaccharide degradation</keyword>
<dbReference type="EMBL" id="NLAX01000008">
    <property type="protein sequence ID" value="PKS11325.1"/>
    <property type="molecule type" value="Genomic_DNA"/>
</dbReference>
<keyword evidence="8" id="KW-0186">Copper</keyword>
<comment type="similarity">
    <text evidence="13">Belongs to the polysaccharide monooxygenase AA9 family.</text>
</comment>
<evidence type="ECO:0000256" key="9">
    <source>
        <dbReference type="ARBA" id="ARBA00023033"/>
    </source>
</evidence>
<evidence type="ECO:0000256" key="2">
    <source>
        <dbReference type="ARBA" id="ARBA00004613"/>
    </source>
</evidence>
<evidence type="ECO:0000313" key="20">
    <source>
        <dbReference type="Proteomes" id="UP000233524"/>
    </source>
</evidence>
<evidence type="ECO:0000256" key="12">
    <source>
        <dbReference type="ARBA" id="ARBA00023326"/>
    </source>
</evidence>
<gene>
    <name evidence="19" type="ORF">jhhlp_003087</name>
</gene>
<evidence type="ECO:0000313" key="19">
    <source>
        <dbReference type="EMBL" id="PKS11325.1"/>
    </source>
</evidence>
<evidence type="ECO:0000256" key="14">
    <source>
        <dbReference type="ARBA" id="ARBA00045077"/>
    </source>
</evidence>
<evidence type="ECO:0000259" key="18">
    <source>
        <dbReference type="Pfam" id="PF03443"/>
    </source>
</evidence>
<keyword evidence="20" id="KW-1185">Reference proteome</keyword>
<feature type="compositionally biased region" description="Basic residues" evidence="16">
    <location>
        <begin position="329"/>
        <end position="340"/>
    </location>
</feature>
<dbReference type="PANTHER" id="PTHR33353">
    <property type="entry name" value="PUTATIVE (AFU_ORTHOLOGUE AFUA_1G12560)-RELATED"/>
    <property type="match status" value="1"/>
</dbReference>
<keyword evidence="4" id="KW-0479">Metal-binding</keyword>